<comment type="caution">
    <text evidence="3">The sequence shown here is derived from an EMBL/GenBank/DDBJ whole genome shotgun (WGS) entry which is preliminary data.</text>
</comment>
<dbReference type="InterPro" id="IPR050372">
    <property type="entry name" value="Neurexin-related_CASP"/>
</dbReference>
<keyword evidence="4" id="KW-1185">Reference proteome</keyword>
<dbReference type="AlphaFoldDB" id="A0ABD0YKJ8"/>
<gene>
    <name evidence="3" type="ORF">AAG570_003272</name>
</gene>
<protein>
    <recommendedName>
        <fullName evidence="2">Laminin G domain-containing protein</fullName>
    </recommendedName>
</protein>
<evidence type="ECO:0000313" key="3">
    <source>
        <dbReference type="EMBL" id="KAL1122947.1"/>
    </source>
</evidence>
<dbReference type="PANTHER" id="PTHR15036">
    <property type="entry name" value="PIKACHURIN-LIKE PROTEIN"/>
    <property type="match status" value="1"/>
</dbReference>
<dbReference type="Pfam" id="PF02210">
    <property type="entry name" value="Laminin_G_2"/>
    <property type="match status" value="1"/>
</dbReference>
<sequence length="177" mass="19593">MSLGSGKLERQVKPNRVRFDDNQWHKLTLHRRVQEISAVTSFCRLSLVVDGVYSEHSNTAGTFTMLSSSRAYVGGSDNTVSLPGSRVQSNFVGCLRKVEFSADTLKLNLIELGRTGSKLVGVAGHVDFMCQEVEAADPITFTTPASHLVNHIIYIVYPSKDIYQYEEVTIGFRGHIA</sequence>
<proteinExistence type="predicted"/>
<organism evidence="3 4">
    <name type="scientific">Ranatra chinensis</name>
    <dbReference type="NCBI Taxonomy" id="642074"/>
    <lineage>
        <taxon>Eukaryota</taxon>
        <taxon>Metazoa</taxon>
        <taxon>Ecdysozoa</taxon>
        <taxon>Arthropoda</taxon>
        <taxon>Hexapoda</taxon>
        <taxon>Insecta</taxon>
        <taxon>Pterygota</taxon>
        <taxon>Neoptera</taxon>
        <taxon>Paraneoptera</taxon>
        <taxon>Hemiptera</taxon>
        <taxon>Heteroptera</taxon>
        <taxon>Panheteroptera</taxon>
        <taxon>Nepomorpha</taxon>
        <taxon>Nepidae</taxon>
        <taxon>Ranatrinae</taxon>
        <taxon>Ranatra</taxon>
    </lineage>
</organism>
<dbReference type="EMBL" id="JBFDAA010000013">
    <property type="protein sequence ID" value="KAL1122947.1"/>
    <property type="molecule type" value="Genomic_DNA"/>
</dbReference>
<dbReference type="PANTHER" id="PTHR15036:SF89">
    <property type="entry name" value="NEUREXIN 1, ISOFORM F"/>
    <property type="match status" value="1"/>
</dbReference>
<dbReference type="PROSITE" id="PS50025">
    <property type="entry name" value="LAM_G_DOMAIN"/>
    <property type="match status" value="1"/>
</dbReference>
<dbReference type="InterPro" id="IPR001791">
    <property type="entry name" value="Laminin_G"/>
</dbReference>
<dbReference type="CDD" id="cd00110">
    <property type="entry name" value="LamG"/>
    <property type="match status" value="1"/>
</dbReference>
<dbReference type="Gene3D" id="2.60.120.200">
    <property type="match status" value="1"/>
</dbReference>
<reference evidence="3 4" key="1">
    <citation type="submission" date="2024-07" db="EMBL/GenBank/DDBJ databases">
        <title>Chromosome-level genome assembly of the water stick insect Ranatra chinensis (Heteroptera: Nepidae).</title>
        <authorList>
            <person name="Liu X."/>
        </authorList>
    </citation>
    <scope>NUCLEOTIDE SEQUENCE [LARGE SCALE GENOMIC DNA]</scope>
    <source>
        <strain evidence="3">Cailab_2021Rc</strain>
        <tissue evidence="3">Muscle</tissue>
    </source>
</reference>
<name>A0ABD0YKJ8_9HEMI</name>
<evidence type="ECO:0000313" key="4">
    <source>
        <dbReference type="Proteomes" id="UP001558652"/>
    </source>
</evidence>
<feature type="domain" description="Laminin G" evidence="2">
    <location>
        <begin position="1"/>
        <end position="130"/>
    </location>
</feature>
<accession>A0ABD0YKJ8</accession>
<comment type="caution">
    <text evidence="1">Lacks conserved residue(s) required for the propagation of feature annotation.</text>
</comment>
<dbReference type="SUPFAM" id="SSF49899">
    <property type="entry name" value="Concanavalin A-like lectins/glucanases"/>
    <property type="match status" value="1"/>
</dbReference>
<dbReference type="Proteomes" id="UP001558652">
    <property type="component" value="Unassembled WGS sequence"/>
</dbReference>
<evidence type="ECO:0000259" key="2">
    <source>
        <dbReference type="PROSITE" id="PS50025"/>
    </source>
</evidence>
<dbReference type="InterPro" id="IPR013320">
    <property type="entry name" value="ConA-like_dom_sf"/>
</dbReference>
<evidence type="ECO:0000256" key="1">
    <source>
        <dbReference type="PROSITE-ProRule" id="PRU00122"/>
    </source>
</evidence>